<name>A0ABT1SZ25_9SPHI</name>
<dbReference type="Pfam" id="PF00149">
    <property type="entry name" value="Metallophos"/>
    <property type="match status" value="1"/>
</dbReference>
<evidence type="ECO:0000256" key="4">
    <source>
        <dbReference type="ARBA" id="ARBA00022801"/>
    </source>
</evidence>
<keyword evidence="8" id="KW-1185">Reference proteome</keyword>
<comment type="caution">
    <text evidence="7">The sequence shown here is derived from an EMBL/GenBank/DDBJ whole genome shotgun (WGS) entry which is preliminary data.</text>
</comment>
<dbReference type="InterPro" id="IPR051558">
    <property type="entry name" value="Metallophosphoesterase_PAP"/>
</dbReference>
<feature type="domain" description="Calcineurin-like phosphoesterase" evidence="6">
    <location>
        <begin position="52"/>
        <end position="255"/>
    </location>
</feature>
<evidence type="ECO:0000256" key="3">
    <source>
        <dbReference type="ARBA" id="ARBA00022729"/>
    </source>
</evidence>
<evidence type="ECO:0000313" key="7">
    <source>
        <dbReference type="EMBL" id="MCQ6957321.1"/>
    </source>
</evidence>
<dbReference type="PANTHER" id="PTHR10161">
    <property type="entry name" value="TARTRATE-RESISTANT ACID PHOSPHATASE TYPE 5"/>
    <property type="match status" value="1"/>
</dbReference>
<dbReference type="PIRSF" id="PIRSF000898">
    <property type="entry name" value="Acid_Ptase_5"/>
    <property type="match status" value="1"/>
</dbReference>
<dbReference type="InterPro" id="IPR004843">
    <property type="entry name" value="Calcineurin-like_PHP"/>
</dbReference>
<dbReference type="PANTHER" id="PTHR10161:SF14">
    <property type="entry name" value="TARTRATE-RESISTANT ACID PHOSPHATASE TYPE 5"/>
    <property type="match status" value="1"/>
</dbReference>
<dbReference type="SUPFAM" id="SSF56300">
    <property type="entry name" value="Metallo-dependent phosphatases"/>
    <property type="match status" value="1"/>
</dbReference>
<dbReference type="Proteomes" id="UP001204376">
    <property type="component" value="Unassembled WGS sequence"/>
</dbReference>
<dbReference type="Gene3D" id="3.60.21.10">
    <property type="match status" value="1"/>
</dbReference>
<evidence type="ECO:0000313" key="8">
    <source>
        <dbReference type="Proteomes" id="UP001204376"/>
    </source>
</evidence>
<keyword evidence="5" id="KW-0408">Iron</keyword>
<dbReference type="EMBL" id="JANHOH010000001">
    <property type="protein sequence ID" value="MCQ6957321.1"/>
    <property type="molecule type" value="Genomic_DNA"/>
</dbReference>
<dbReference type="CDD" id="cd07378">
    <property type="entry name" value="MPP_ACP5"/>
    <property type="match status" value="1"/>
</dbReference>
<reference evidence="7 8" key="1">
    <citation type="submission" date="2022-07" db="EMBL/GenBank/DDBJ databases">
        <title>Mucilaginibacter sp. JC4.</title>
        <authorList>
            <person name="Le V."/>
            <person name="Ko S.-R."/>
            <person name="Ahn C.-Y."/>
            <person name="Oh H.-M."/>
        </authorList>
    </citation>
    <scope>NUCLEOTIDE SEQUENCE [LARGE SCALE GENOMIC DNA]</scope>
    <source>
        <strain evidence="7 8">JC4</strain>
    </source>
</reference>
<accession>A0ABT1SZ25</accession>
<evidence type="ECO:0000256" key="5">
    <source>
        <dbReference type="PIRNR" id="PIRNR000898"/>
    </source>
</evidence>
<proteinExistence type="predicted"/>
<dbReference type="RefSeq" id="WP_256537528.1">
    <property type="nucleotide sequence ID" value="NZ_JANHOH010000001.1"/>
</dbReference>
<protein>
    <recommendedName>
        <fullName evidence="2 5">acid phosphatase</fullName>
        <ecNumber evidence="2 5">3.1.3.2</ecNumber>
    </recommendedName>
</protein>
<sequence>MKRRDFVINTALTALGASLSNPLETIAGTSETHLESDDVSPRAALADDFPLNFVAIGDWGRNGEYHQNEVAKQMGEWAATHPNKFIISVGDNFYPKGVVSENDPLWHYSYENVYTAHSLQDDWYPVLGNHDYGTDPDAQVRYSKVSRRWNMPSLYYAKEVNIGRETGKVLFIFIDTQPIVYDLKEREPEKQLAWIDKTLQDASADVKWKIVVGHHPGYTVGPRIKNYDTLTIRKALSGLFEKHKVDVYLSGHEHSLQHLKPAGGYPHQFISGAGSELTEVSTGIPYCRFQASEHGFMYFSINSKTLRVNAINDTGKVLYQTEITK</sequence>
<evidence type="ECO:0000259" key="6">
    <source>
        <dbReference type="Pfam" id="PF00149"/>
    </source>
</evidence>
<evidence type="ECO:0000256" key="1">
    <source>
        <dbReference type="ARBA" id="ARBA00000032"/>
    </source>
</evidence>
<keyword evidence="4 5" id="KW-0378">Hydrolase</keyword>
<evidence type="ECO:0000256" key="2">
    <source>
        <dbReference type="ARBA" id="ARBA00012646"/>
    </source>
</evidence>
<dbReference type="EC" id="3.1.3.2" evidence="2 5"/>
<dbReference type="InterPro" id="IPR024927">
    <property type="entry name" value="Acid_PPase"/>
</dbReference>
<keyword evidence="3" id="KW-0732">Signal</keyword>
<dbReference type="InterPro" id="IPR029052">
    <property type="entry name" value="Metallo-depent_PP-like"/>
</dbReference>
<organism evidence="7 8">
    <name type="scientific">Mucilaginibacter aquariorum</name>
    <dbReference type="NCBI Taxonomy" id="2967225"/>
    <lineage>
        <taxon>Bacteria</taxon>
        <taxon>Pseudomonadati</taxon>
        <taxon>Bacteroidota</taxon>
        <taxon>Sphingobacteriia</taxon>
        <taxon>Sphingobacteriales</taxon>
        <taxon>Sphingobacteriaceae</taxon>
        <taxon>Mucilaginibacter</taxon>
    </lineage>
</organism>
<gene>
    <name evidence="7" type="ORF">NPE20_05110</name>
</gene>
<comment type="catalytic activity">
    <reaction evidence="1 5">
        <text>a phosphate monoester + H2O = an alcohol + phosphate</text>
        <dbReference type="Rhea" id="RHEA:15017"/>
        <dbReference type="ChEBI" id="CHEBI:15377"/>
        <dbReference type="ChEBI" id="CHEBI:30879"/>
        <dbReference type="ChEBI" id="CHEBI:43474"/>
        <dbReference type="ChEBI" id="CHEBI:67140"/>
        <dbReference type="EC" id="3.1.3.2"/>
    </reaction>
</comment>